<dbReference type="RefSeq" id="WP_203911745.1">
    <property type="nucleotide sequence ID" value="NZ_BONY01000043.1"/>
</dbReference>
<evidence type="ECO:0000256" key="4">
    <source>
        <dbReference type="ARBA" id="ARBA00023033"/>
    </source>
</evidence>
<dbReference type="Gene3D" id="3.20.20.30">
    <property type="entry name" value="Luciferase-like domain"/>
    <property type="match status" value="1"/>
</dbReference>
<proteinExistence type="predicted"/>
<evidence type="ECO:0000313" key="6">
    <source>
        <dbReference type="EMBL" id="GIH07971.1"/>
    </source>
</evidence>
<keyword evidence="4 6" id="KW-0503">Monooxygenase</keyword>
<dbReference type="InterPro" id="IPR036661">
    <property type="entry name" value="Luciferase-like_sf"/>
</dbReference>
<keyword evidence="3" id="KW-0560">Oxidoreductase</keyword>
<dbReference type="GO" id="GO:0008726">
    <property type="term" value="F:alkanesulfonate monooxygenase activity"/>
    <property type="evidence" value="ECO:0007669"/>
    <property type="project" value="TreeGrafter"/>
</dbReference>
<evidence type="ECO:0000256" key="2">
    <source>
        <dbReference type="ARBA" id="ARBA00022643"/>
    </source>
</evidence>
<dbReference type="GO" id="GO:0046306">
    <property type="term" value="P:alkanesulfonate catabolic process"/>
    <property type="evidence" value="ECO:0007669"/>
    <property type="project" value="TreeGrafter"/>
</dbReference>
<dbReference type="PANTHER" id="PTHR42847">
    <property type="entry name" value="ALKANESULFONATE MONOOXYGENASE"/>
    <property type="match status" value="1"/>
</dbReference>
<keyword evidence="7" id="KW-1185">Reference proteome</keyword>
<sequence>MRVAVFIEPQQGASYADQLRLALHAEQLGFEAFFRSDHFLRMGKRSGMPGPTDSWATLAALAVQTSRIRLGTLLTSATFRMPGLLAITVAQVDQMSGGRVELGLGAGWYDAEHTAYGVPFPPVRERFDRLEEQLAIITGLWTTPPGELFSFHGKHYQLADSPALPKPAQSPRPPIIVGGAGPKRTPELAARFADEFNVPFRSVADTREVYQRVTQACQELSRPQPVYSVAQTVACGRTDGDAKRRAEAIGGPPPLYGTPDQVAEQIAQFAQAGASRVFLQILDLSDLDHLDVLMGEVLPQLA</sequence>
<evidence type="ECO:0000313" key="7">
    <source>
        <dbReference type="Proteomes" id="UP000612899"/>
    </source>
</evidence>
<feature type="domain" description="Luciferase-like" evidence="5">
    <location>
        <begin position="2"/>
        <end position="248"/>
    </location>
</feature>
<name>A0A8J3QER9_9ACTN</name>
<reference evidence="6" key="1">
    <citation type="submission" date="2021-01" db="EMBL/GenBank/DDBJ databases">
        <title>Whole genome shotgun sequence of Rhizocola hellebori NBRC 109834.</title>
        <authorList>
            <person name="Komaki H."/>
            <person name="Tamura T."/>
        </authorList>
    </citation>
    <scope>NUCLEOTIDE SEQUENCE</scope>
    <source>
        <strain evidence="6">NBRC 109834</strain>
    </source>
</reference>
<dbReference type="InterPro" id="IPR050172">
    <property type="entry name" value="SsuD_RutA_monooxygenase"/>
</dbReference>
<dbReference type="InterPro" id="IPR011251">
    <property type="entry name" value="Luciferase-like_dom"/>
</dbReference>
<dbReference type="SUPFAM" id="SSF51679">
    <property type="entry name" value="Bacterial luciferase-like"/>
    <property type="match status" value="1"/>
</dbReference>
<gene>
    <name evidence="6" type="ORF">Rhe02_60380</name>
</gene>
<evidence type="ECO:0000256" key="1">
    <source>
        <dbReference type="ARBA" id="ARBA00022630"/>
    </source>
</evidence>
<evidence type="ECO:0000256" key="3">
    <source>
        <dbReference type="ARBA" id="ARBA00023002"/>
    </source>
</evidence>
<keyword evidence="2" id="KW-0288">FMN</keyword>
<dbReference type="EMBL" id="BONY01000043">
    <property type="protein sequence ID" value="GIH07971.1"/>
    <property type="molecule type" value="Genomic_DNA"/>
</dbReference>
<keyword evidence="1" id="KW-0285">Flavoprotein</keyword>
<accession>A0A8J3QER9</accession>
<protein>
    <submittedName>
        <fullName evidence="6">Luciferase-like monooxygenase superfamily protein</fullName>
    </submittedName>
</protein>
<dbReference type="AlphaFoldDB" id="A0A8J3QER9"/>
<dbReference type="Proteomes" id="UP000612899">
    <property type="component" value="Unassembled WGS sequence"/>
</dbReference>
<dbReference type="InterPro" id="IPR019952">
    <property type="entry name" value="F420_OxRdatse_Rv1855c_pred"/>
</dbReference>
<evidence type="ECO:0000259" key="5">
    <source>
        <dbReference type="Pfam" id="PF00296"/>
    </source>
</evidence>
<dbReference type="PANTHER" id="PTHR42847:SF4">
    <property type="entry name" value="ALKANESULFONATE MONOOXYGENASE-RELATED"/>
    <property type="match status" value="1"/>
</dbReference>
<comment type="caution">
    <text evidence="6">The sequence shown here is derived from an EMBL/GenBank/DDBJ whole genome shotgun (WGS) entry which is preliminary data.</text>
</comment>
<organism evidence="6 7">
    <name type="scientific">Rhizocola hellebori</name>
    <dbReference type="NCBI Taxonomy" id="1392758"/>
    <lineage>
        <taxon>Bacteria</taxon>
        <taxon>Bacillati</taxon>
        <taxon>Actinomycetota</taxon>
        <taxon>Actinomycetes</taxon>
        <taxon>Micromonosporales</taxon>
        <taxon>Micromonosporaceae</taxon>
        <taxon>Rhizocola</taxon>
    </lineage>
</organism>
<dbReference type="NCBIfam" id="TIGR03560">
    <property type="entry name" value="F420_Rv1855c"/>
    <property type="match status" value="1"/>
</dbReference>
<dbReference type="Pfam" id="PF00296">
    <property type="entry name" value="Bac_luciferase"/>
    <property type="match status" value="1"/>
</dbReference>